<evidence type="ECO:0000256" key="2">
    <source>
        <dbReference type="ARBA" id="ARBA00002939"/>
    </source>
</evidence>
<comment type="subcellular location">
    <subcellularLocation>
        <location evidence="3">Nucleus</location>
        <location evidence="3">Nucleoplasm</location>
    </subcellularLocation>
</comment>
<evidence type="ECO:0000256" key="6">
    <source>
        <dbReference type="ARBA" id="ARBA00022679"/>
    </source>
</evidence>
<keyword evidence="8" id="KW-0548">Nucleotidyltransferase</keyword>
<keyword evidence="6" id="KW-0808">Transferase</keyword>
<evidence type="ECO:0000256" key="11">
    <source>
        <dbReference type="ARBA" id="ARBA00022842"/>
    </source>
</evidence>
<keyword evidence="18" id="KW-1185">Reference proteome</keyword>
<comment type="catalytic activity">
    <reaction evidence="14">
        <text>a 5'-end ribonucleotide-tRNA(His) + GTP + ATP + H2O = a 5'-end phospho-guanosine-ribonucleotide-tRNA(His) + AMP + 2 diphosphate + H(+)</text>
        <dbReference type="Rhea" id="RHEA:54564"/>
        <dbReference type="Rhea" id="RHEA-COMP:14193"/>
        <dbReference type="Rhea" id="RHEA-COMP:14917"/>
        <dbReference type="ChEBI" id="CHEBI:15377"/>
        <dbReference type="ChEBI" id="CHEBI:15378"/>
        <dbReference type="ChEBI" id="CHEBI:30616"/>
        <dbReference type="ChEBI" id="CHEBI:33019"/>
        <dbReference type="ChEBI" id="CHEBI:37565"/>
        <dbReference type="ChEBI" id="CHEBI:138282"/>
        <dbReference type="ChEBI" id="CHEBI:141847"/>
        <dbReference type="ChEBI" id="CHEBI:456215"/>
        <dbReference type="EC" id="2.7.7.79"/>
    </reaction>
</comment>
<dbReference type="Pfam" id="PF04446">
    <property type="entry name" value="Thg1"/>
    <property type="match status" value="1"/>
</dbReference>
<keyword evidence="10" id="KW-0547">Nucleotide-binding</keyword>
<dbReference type="GO" id="GO:0005654">
    <property type="term" value="C:nucleoplasm"/>
    <property type="evidence" value="ECO:0007669"/>
    <property type="project" value="UniProtKB-SubCell"/>
</dbReference>
<dbReference type="InterPro" id="IPR038469">
    <property type="entry name" value="tRNAHis_GuaTrfase_Thg1_sf"/>
</dbReference>
<dbReference type="PANTHER" id="PTHR12729:SF6">
    <property type="entry name" value="TRNA(HIS) GUANYLYLTRANSFERASE-RELATED"/>
    <property type="match status" value="1"/>
</dbReference>
<sequence>MNSCAVALVEEFKDIVFSYGVSDEYSFVLKKDSILYERRASEIVSAIVSLFSSVYIMRWKDIFPQKDLRYPPYFDGRAVCYPSSKILQDYLAWRQVDCHINNQYNTCFWTLVKSGKSEIEAQKQLKGTQTQEKNDLLSRYGIDYHSLPLIFRQGSSVFWDVEGLKAACSPNGAIEECHKKVVVEHCNIIEPNFWKDHPTILEEDASDKEGSTK</sequence>
<dbReference type="GO" id="GO:0000287">
    <property type="term" value="F:magnesium ion binding"/>
    <property type="evidence" value="ECO:0007669"/>
    <property type="project" value="InterPro"/>
</dbReference>
<comment type="cofactor">
    <cofactor evidence="1">
        <name>Mg(2+)</name>
        <dbReference type="ChEBI" id="CHEBI:18420"/>
    </cofactor>
</comment>
<evidence type="ECO:0000256" key="8">
    <source>
        <dbReference type="ARBA" id="ARBA00022695"/>
    </source>
</evidence>
<evidence type="ECO:0000256" key="12">
    <source>
        <dbReference type="ARBA" id="ARBA00023134"/>
    </source>
</evidence>
<dbReference type="GO" id="GO:0006400">
    <property type="term" value="P:tRNA modification"/>
    <property type="evidence" value="ECO:0007669"/>
    <property type="project" value="InterPro"/>
</dbReference>
<evidence type="ECO:0000256" key="5">
    <source>
        <dbReference type="ARBA" id="ARBA00012511"/>
    </source>
</evidence>
<dbReference type="GO" id="GO:0008193">
    <property type="term" value="F:tRNA guanylyltransferase activity"/>
    <property type="evidence" value="ECO:0007669"/>
    <property type="project" value="UniProtKB-EC"/>
</dbReference>
<keyword evidence="11" id="KW-0460">Magnesium</keyword>
<dbReference type="InterPro" id="IPR025845">
    <property type="entry name" value="Thg1_C_dom"/>
</dbReference>
<evidence type="ECO:0000256" key="14">
    <source>
        <dbReference type="ARBA" id="ARBA00047281"/>
    </source>
</evidence>
<evidence type="ECO:0000256" key="10">
    <source>
        <dbReference type="ARBA" id="ARBA00022741"/>
    </source>
</evidence>
<evidence type="ECO:0000256" key="3">
    <source>
        <dbReference type="ARBA" id="ARBA00004642"/>
    </source>
</evidence>
<evidence type="ECO:0000256" key="9">
    <source>
        <dbReference type="ARBA" id="ARBA00022723"/>
    </source>
</evidence>
<dbReference type="OrthoDB" id="1260014at2759"/>
<accession>A0A484NBB3</accession>
<feature type="domain" description="Thg1 C-terminal" evidence="16">
    <location>
        <begin position="86"/>
        <end position="189"/>
    </location>
</feature>
<evidence type="ECO:0000256" key="7">
    <source>
        <dbReference type="ARBA" id="ARBA00022694"/>
    </source>
</evidence>
<proteinExistence type="inferred from homology"/>
<dbReference type="PANTHER" id="PTHR12729">
    <property type="entry name" value="TRNA(HIS) GUANYLYLTRANSFERASE-RELATED"/>
    <property type="match status" value="1"/>
</dbReference>
<evidence type="ECO:0000259" key="15">
    <source>
        <dbReference type="Pfam" id="PF04446"/>
    </source>
</evidence>
<dbReference type="EMBL" id="OOIL02006568">
    <property type="protein sequence ID" value="VFQ98173.1"/>
    <property type="molecule type" value="Genomic_DNA"/>
</dbReference>
<dbReference type="InterPro" id="IPR007537">
    <property type="entry name" value="tRNAHis_GuaTrfase_Thg1"/>
</dbReference>
<keyword evidence="12" id="KW-0342">GTP-binding</keyword>
<evidence type="ECO:0000313" key="18">
    <source>
        <dbReference type="Proteomes" id="UP000595140"/>
    </source>
</evidence>
<dbReference type="Pfam" id="PF14413">
    <property type="entry name" value="Thg1C"/>
    <property type="match status" value="1"/>
</dbReference>
<feature type="domain" description="tRNAHis guanylyltransferase catalytic" evidence="15">
    <location>
        <begin position="1"/>
        <end position="82"/>
    </location>
</feature>
<evidence type="ECO:0000256" key="13">
    <source>
        <dbReference type="ARBA" id="ARBA00023242"/>
    </source>
</evidence>
<organism evidence="17 18">
    <name type="scientific">Cuscuta campestris</name>
    <dbReference type="NCBI Taxonomy" id="132261"/>
    <lineage>
        <taxon>Eukaryota</taxon>
        <taxon>Viridiplantae</taxon>
        <taxon>Streptophyta</taxon>
        <taxon>Embryophyta</taxon>
        <taxon>Tracheophyta</taxon>
        <taxon>Spermatophyta</taxon>
        <taxon>Magnoliopsida</taxon>
        <taxon>eudicotyledons</taxon>
        <taxon>Gunneridae</taxon>
        <taxon>Pentapetalae</taxon>
        <taxon>asterids</taxon>
        <taxon>lamiids</taxon>
        <taxon>Solanales</taxon>
        <taxon>Convolvulaceae</taxon>
        <taxon>Cuscuteae</taxon>
        <taxon>Cuscuta</taxon>
        <taxon>Cuscuta subgen. Grammica</taxon>
        <taxon>Cuscuta sect. Cleistogrammica</taxon>
    </lineage>
</organism>
<dbReference type="Gene3D" id="3.30.70.3000">
    <property type="match status" value="1"/>
</dbReference>
<gene>
    <name evidence="17" type="ORF">CCAM_LOCUS39949</name>
</gene>
<dbReference type="AlphaFoldDB" id="A0A484NBB3"/>
<dbReference type="GO" id="GO:0005525">
    <property type="term" value="F:GTP binding"/>
    <property type="evidence" value="ECO:0007669"/>
    <property type="project" value="UniProtKB-KW"/>
</dbReference>
<reference evidence="17 18" key="1">
    <citation type="submission" date="2018-04" db="EMBL/GenBank/DDBJ databases">
        <authorList>
            <person name="Vogel A."/>
        </authorList>
    </citation>
    <scope>NUCLEOTIDE SEQUENCE [LARGE SCALE GENOMIC DNA]</scope>
</reference>
<keyword evidence="13" id="KW-0539">Nucleus</keyword>
<comment type="function">
    <text evidence="2">Adds a GMP to the 5'-end of tRNA(His) after transcription and RNase P cleavage.</text>
</comment>
<evidence type="ECO:0000313" key="17">
    <source>
        <dbReference type="EMBL" id="VFQ98173.1"/>
    </source>
</evidence>
<evidence type="ECO:0000256" key="4">
    <source>
        <dbReference type="ARBA" id="ARBA00010113"/>
    </source>
</evidence>
<evidence type="ECO:0000256" key="1">
    <source>
        <dbReference type="ARBA" id="ARBA00001946"/>
    </source>
</evidence>
<dbReference type="InterPro" id="IPR024956">
    <property type="entry name" value="tRNAHis_GuaTrfase_cat"/>
</dbReference>
<dbReference type="EC" id="2.7.7.79" evidence="5"/>
<name>A0A484NBB3_9ASTE</name>
<dbReference type="FunFam" id="3.30.70.3000:FF:000002">
    <property type="entry name" value="tRNA(His) guanylyltransferase 1"/>
    <property type="match status" value="1"/>
</dbReference>
<keyword evidence="9" id="KW-0479">Metal-binding</keyword>
<dbReference type="Proteomes" id="UP000595140">
    <property type="component" value="Unassembled WGS sequence"/>
</dbReference>
<comment type="similarity">
    <text evidence="4">Belongs to the tRNA(His) guanylyltransferase family.</text>
</comment>
<protein>
    <recommendedName>
        <fullName evidence="5">tRNA(His) guanylyltransferase</fullName>
        <ecNumber evidence="5">2.7.7.79</ecNumber>
    </recommendedName>
</protein>
<evidence type="ECO:0000259" key="16">
    <source>
        <dbReference type="Pfam" id="PF14413"/>
    </source>
</evidence>
<keyword evidence="7" id="KW-0819">tRNA processing</keyword>